<accession>A0AAV5CG42</accession>
<dbReference type="PANTHER" id="PTHR33021">
    <property type="entry name" value="BLUE COPPER PROTEIN"/>
    <property type="match status" value="1"/>
</dbReference>
<comment type="caution">
    <text evidence="4">The sequence shown here is derived from an EMBL/GenBank/DDBJ whole genome shotgun (WGS) entry which is preliminary data.</text>
</comment>
<feature type="compositionally biased region" description="Low complexity" evidence="1">
    <location>
        <begin position="213"/>
        <end position="251"/>
    </location>
</feature>
<dbReference type="InterPro" id="IPR008972">
    <property type="entry name" value="Cupredoxin"/>
</dbReference>
<feature type="signal peptide" evidence="2">
    <location>
        <begin position="1"/>
        <end position="23"/>
    </location>
</feature>
<feature type="compositionally biased region" description="Pro residues" evidence="1">
    <location>
        <begin position="202"/>
        <end position="212"/>
    </location>
</feature>
<keyword evidence="2" id="KW-0732">Signal</keyword>
<evidence type="ECO:0000259" key="3">
    <source>
        <dbReference type="PROSITE" id="PS51485"/>
    </source>
</evidence>
<dbReference type="SUPFAM" id="SSF49503">
    <property type="entry name" value="Cupredoxins"/>
    <property type="match status" value="2"/>
</dbReference>
<dbReference type="GO" id="GO:0005886">
    <property type="term" value="C:plasma membrane"/>
    <property type="evidence" value="ECO:0007669"/>
    <property type="project" value="TreeGrafter"/>
</dbReference>
<feature type="region of interest" description="Disordered" evidence="1">
    <location>
        <begin position="184"/>
        <end position="253"/>
    </location>
</feature>
<organism evidence="4 5">
    <name type="scientific">Eleusine coracana subsp. coracana</name>
    <dbReference type="NCBI Taxonomy" id="191504"/>
    <lineage>
        <taxon>Eukaryota</taxon>
        <taxon>Viridiplantae</taxon>
        <taxon>Streptophyta</taxon>
        <taxon>Embryophyta</taxon>
        <taxon>Tracheophyta</taxon>
        <taxon>Spermatophyta</taxon>
        <taxon>Magnoliopsida</taxon>
        <taxon>Liliopsida</taxon>
        <taxon>Poales</taxon>
        <taxon>Poaceae</taxon>
        <taxon>PACMAD clade</taxon>
        <taxon>Chloridoideae</taxon>
        <taxon>Cynodonteae</taxon>
        <taxon>Eleusininae</taxon>
        <taxon>Eleusine</taxon>
    </lineage>
</organism>
<protein>
    <recommendedName>
        <fullName evidence="3">Phytocyanin domain-containing protein</fullName>
    </recommendedName>
</protein>
<feature type="chain" id="PRO_5043641089" description="Phytocyanin domain-containing protein" evidence="2">
    <location>
        <begin position="24"/>
        <end position="275"/>
    </location>
</feature>
<feature type="compositionally biased region" description="Low complexity" evidence="1">
    <location>
        <begin position="187"/>
        <end position="201"/>
    </location>
</feature>
<dbReference type="PANTHER" id="PTHR33021:SF529">
    <property type="entry name" value="OS03G0807500 PROTEIN"/>
    <property type="match status" value="1"/>
</dbReference>
<feature type="domain" description="Phytocyanin" evidence="3">
    <location>
        <begin position="24"/>
        <end position="183"/>
    </location>
</feature>
<gene>
    <name evidence="4" type="primary">ga13879</name>
    <name evidence="4" type="ORF">PR202_ga13879</name>
</gene>
<evidence type="ECO:0000313" key="5">
    <source>
        <dbReference type="Proteomes" id="UP001054889"/>
    </source>
</evidence>
<dbReference type="GO" id="GO:0009055">
    <property type="term" value="F:electron transfer activity"/>
    <property type="evidence" value="ECO:0007669"/>
    <property type="project" value="InterPro"/>
</dbReference>
<keyword evidence="5" id="KW-1185">Reference proteome</keyword>
<dbReference type="Gene3D" id="2.60.40.420">
    <property type="entry name" value="Cupredoxins - blue copper proteins"/>
    <property type="match status" value="1"/>
</dbReference>
<dbReference type="Pfam" id="PF02298">
    <property type="entry name" value="Cu_bind_like"/>
    <property type="match status" value="1"/>
</dbReference>
<reference evidence="4" key="2">
    <citation type="submission" date="2021-12" db="EMBL/GenBank/DDBJ databases">
        <title>Resequencing data analysis of finger millet.</title>
        <authorList>
            <person name="Hatakeyama M."/>
            <person name="Aluri S."/>
            <person name="Balachadran M.T."/>
            <person name="Sivarajan S.R."/>
            <person name="Poveda L."/>
            <person name="Shimizu-Inatsugi R."/>
            <person name="Schlapbach R."/>
            <person name="Sreeman S.M."/>
            <person name="Shimizu K.K."/>
        </authorList>
    </citation>
    <scope>NUCLEOTIDE SEQUENCE</scope>
</reference>
<reference evidence="4" key="1">
    <citation type="journal article" date="2018" name="DNA Res.">
        <title>Multiple hybrid de novo genome assembly of finger millet, an orphan allotetraploid crop.</title>
        <authorList>
            <person name="Hatakeyama M."/>
            <person name="Aluri S."/>
            <person name="Balachadran M.T."/>
            <person name="Sivarajan S.R."/>
            <person name="Patrignani A."/>
            <person name="Gruter S."/>
            <person name="Poveda L."/>
            <person name="Shimizu-Inatsugi R."/>
            <person name="Baeten J."/>
            <person name="Francoijs K.J."/>
            <person name="Nataraja K.N."/>
            <person name="Reddy Y.A.N."/>
            <person name="Phadnis S."/>
            <person name="Ravikumar R.L."/>
            <person name="Schlapbach R."/>
            <person name="Sreeman S.M."/>
            <person name="Shimizu K.K."/>
        </authorList>
    </citation>
    <scope>NUCLEOTIDE SEQUENCE</scope>
</reference>
<dbReference type="CDD" id="cd04216">
    <property type="entry name" value="Phytocyanin"/>
    <property type="match status" value="1"/>
</dbReference>
<dbReference type="InterPro" id="IPR003245">
    <property type="entry name" value="Phytocyanin_dom"/>
</dbReference>
<sequence length="275" mass="28561">MAVSTKHLLVLTLGLAMAATSSAVVYKVGDSNGWTILGNPNYRDWAGNKTFHVGDTIGNWEKGRVVLDEHTITWLQACNPHAFIERSRFCPGSVLNSADADQHVAHLLGKNRVRAEFQYPKGIHNVLEVKKADYDSCTNSTPIATHTSGDDKIVIKSPGHRFFICGVPGHCAAGQKVNIRVLKPRSSDAPSPAPAAASKSSPPAPAPKPAAPSPSDTEPSSGASASPPATATDSSPDATRNAPAPNANGAGTISSGYRAVVAVALAAVASMAMPQ</sequence>
<dbReference type="EMBL" id="BQKI01000006">
    <property type="protein sequence ID" value="GJM96991.1"/>
    <property type="molecule type" value="Genomic_DNA"/>
</dbReference>
<evidence type="ECO:0000256" key="2">
    <source>
        <dbReference type="SAM" id="SignalP"/>
    </source>
</evidence>
<evidence type="ECO:0000256" key="1">
    <source>
        <dbReference type="SAM" id="MobiDB-lite"/>
    </source>
</evidence>
<dbReference type="AlphaFoldDB" id="A0AAV5CG42"/>
<name>A0AAV5CG42_ELECO</name>
<dbReference type="InterPro" id="IPR039391">
    <property type="entry name" value="Phytocyanin-like"/>
</dbReference>
<dbReference type="Proteomes" id="UP001054889">
    <property type="component" value="Unassembled WGS sequence"/>
</dbReference>
<evidence type="ECO:0000313" key="4">
    <source>
        <dbReference type="EMBL" id="GJM96991.1"/>
    </source>
</evidence>
<dbReference type="PROSITE" id="PS51485">
    <property type="entry name" value="PHYTOCYANIN"/>
    <property type="match status" value="1"/>
</dbReference>
<proteinExistence type="predicted"/>